<dbReference type="EMBL" id="MCGR01000017">
    <property type="protein sequence ID" value="ORY84748.1"/>
    <property type="molecule type" value="Genomic_DNA"/>
</dbReference>
<dbReference type="AlphaFoldDB" id="A0A1Y2FLB3"/>
<dbReference type="EC" id="3.2.1.39" evidence="4"/>
<dbReference type="InParanoid" id="A0A1Y2FLB3"/>
<keyword evidence="9" id="KW-0119">Carbohydrate metabolism</keyword>
<evidence type="ECO:0000256" key="7">
    <source>
        <dbReference type="ARBA" id="ARBA00023136"/>
    </source>
</evidence>
<dbReference type="GO" id="GO:0000272">
    <property type="term" value="P:polysaccharide catabolic process"/>
    <property type="evidence" value="ECO:0007669"/>
    <property type="project" value="UniProtKB-KW"/>
</dbReference>
<dbReference type="InterPro" id="IPR050732">
    <property type="entry name" value="Beta-glucan_modifiers"/>
</dbReference>
<evidence type="ECO:0000256" key="6">
    <source>
        <dbReference type="ARBA" id="ARBA00022801"/>
    </source>
</evidence>
<comment type="subcellular location">
    <subcellularLocation>
        <location evidence="2">Cell membrane</location>
        <topology evidence="2">Single-pass type II membrane protein</topology>
    </subcellularLocation>
</comment>
<dbReference type="GO" id="GO:0042973">
    <property type="term" value="F:glucan endo-1,3-beta-D-glucosidase activity"/>
    <property type="evidence" value="ECO:0007669"/>
    <property type="project" value="UniProtKB-EC"/>
</dbReference>
<evidence type="ECO:0000256" key="1">
    <source>
        <dbReference type="ARBA" id="ARBA00000382"/>
    </source>
</evidence>
<dbReference type="PANTHER" id="PTHR16631">
    <property type="entry name" value="GLUCAN 1,3-BETA-GLUCOSIDASE"/>
    <property type="match status" value="1"/>
</dbReference>
<dbReference type="InterPro" id="IPR017853">
    <property type="entry name" value="GH"/>
</dbReference>
<dbReference type="GO" id="GO:0005886">
    <property type="term" value="C:plasma membrane"/>
    <property type="evidence" value="ECO:0007669"/>
    <property type="project" value="UniProtKB-SubCell"/>
</dbReference>
<keyword evidence="8" id="KW-0325">Glycoprotein</keyword>
<organism evidence="15 16">
    <name type="scientific">Leucosporidium creatinivorum</name>
    <dbReference type="NCBI Taxonomy" id="106004"/>
    <lineage>
        <taxon>Eukaryota</taxon>
        <taxon>Fungi</taxon>
        <taxon>Dikarya</taxon>
        <taxon>Basidiomycota</taxon>
        <taxon>Pucciniomycotina</taxon>
        <taxon>Microbotryomycetes</taxon>
        <taxon>Leucosporidiales</taxon>
        <taxon>Leucosporidium</taxon>
    </lineage>
</organism>
<dbReference type="GO" id="GO:0009277">
    <property type="term" value="C:fungal-type cell wall"/>
    <property type="evidence" value="ECO:0007669"/>
    <property type="project" value="TreeGrafter"/>
</dbReference>
<dbReference type="PANTHER" id="PTHR16631:SF17">
    <property type="entry name" value="GLUCAN ENDO-1,3-BETA-GLUCOSIDASE BTGC"/>
    <property type="match status" value="1"/>
</dbReference>
<evidence type="ECO:0000313" key="16">
    <source>
        <dbReference type="Proteomes" id="UP000193467"/>
    </source>
</evidence>
<keyword evidence="10" id="KW-0961">Cell wall biogenesis/degradation</keyword>
<evidence type="ECO:0000256" key="3">
    <source>
        <dbReference type="ARBA" id="ARBA00008773"/>
    </source>
</evidence>
<evidence type="ECO:0000256" key="14">
    <source>
        <dbReference type="ARBA" id="ARBA00043078"/>
    </source>
</evidence>
<name>A0A1Y2FLB3_9BASI</name>
<keyword evidence="11" id="KW-0624">Polysaccharide degradation</keyword>
<keyword evidence="5" id="KW-1003">Cell membrane</keyword>
<proteinExistence type="inferred from homology"/>
<evidence type="ECO:0000256" key="10">
    <source>
        <dbReference type="ARBA" id="ARBA00023316"/>
    </source>
</evidence>
<keyword evidence="16" id="KW-1185">Reference proteome</keyword>
<protein>
    <recommendedName>
        <fullName evidence="4">glucan endo-1,3-beta-D-glucosidase</fullName>
        <ecNumber evidence="4">3.2.1.39</ecNumber>
    </recommendedName>
    <alternativeName>
        <fullName evidence="14">Endo-1,3-beta-glucanase btgC</fullName>
    </alternativeName>
    <alternativeName>
        <fullName evidence="13">Laminarinase btgC</fullName>
    </alternativeName>
</protein>
<dbReference type="GO" id="GO:0005576">
    <property type="term" value="C:extracellular region"/>
    <property type="evidence" value="ECO:0007669"/>
    <property type="project" value="TreeGrafter"/>
</dbReference>
<reference evidence="15 16" key="1">
    <citation type="submission" date="2016-07" db="EMBL/GenBank/DDBJ databases">
        <title>Pervasive Adenine N6-methylation of Active Genes in Fungi.</title>
        <authorList>
            <consortium name="DOE Joint Genome Institute"/>
            <person name="Mondo S.J."/>
            <person name="Dannebaum R.O."/>
            <person name="Kuo R.C."/>
            <person name="Labutti K."/>
            <person name="Haridas S."/>
            <person name="Kuo A."/>
            <person name="Salamov A."/>
            <person name="Ahrendt S.R."/>
            <person name="Lipzen A."/>
            <person name="Sullivan W."/>
            <person name="Andreopoulos W.B."/>
            <person name="Clum A."/>
            <person name="Lindquist E."/>
            <person name="Daum C."/>
            <person name="Ramamoorthy G.K."/>
            <person name="Gryganskyi A."/>
            <person name="Culley D."/>
            <person name="Magnuson J.K."/>
            <person name="James T.Y."/>
            <person name="O'Malley M.A."/>
            <person name="Stajich J.E."/>
            <person name="Spatafora J.W."/>
            <person name="Visel A."/>
            <person name="Grigoriev I.V."/>
        </authorList>
    </citation>
    <scope>NUCLEOTIDE SEQUENCE [LARGE SCALE GENOMIC DNA]</scope>
    <source>
        <strain evidence="15 16">62-1032</strain>
    </source>
</reference>
<dbReference type="GO" id="GO:0071555">
    <property type="term" value="P:cell wall organization"/>
    <property type="evidence" value="ECO:0007669"/>
    <property type="project" value="UniProtKB-KW"/>
</dbReference>
<comment type="catalytic activity">
    <reaction evidence="1">
        <text>Hydrolysis of (1-&gt;3)-beta-D-glucosidic linkages in (1-&gt;3)-beta-D-glucans.</text>
        <dbReference type="EC" id="3.2.1.39"/>
    </reaction>
</comment>
<dbReference type="GO" id="GO:0009986">
    <property type="term" value="C:cell surface"/>
    <property type="evidence" value="ECO:0007669"/>
    <property type="project" value="TreeGrafter"/>
</dbReference>
<comment type="function">
    <text evidence="12">Glucanases play a role in cell expansion during growth, in cell-cell fusion during mating, and in spore release during sporulation. This enzyme may be involved in beta-glucan degradation. Active on laminarin and lichenan.</text>
</comment>
<evidence type="ECO:0000256" key="12">
    <source>
        <dbReference type="ARBA" id="ARBA00037649"/>
    </source>
</evidence>
<evidence type="ECO:0000256" key="4">
    <source>
        <dbReference type="ARBA" id="ARBA00012780"/>
    </source>
</evidence>
<keyword evidence="6 15" id="KW-0378">Hydrolase</keyword>
<feature type="non-terminal residue" evidence="15">
    <location>
        <position position="1"/>
    </location>
</feature>
<comment type="caution">
    <text evidence="15">The sequence shown here is derived from an EMBL/GenBank/DDBJ whole genome shotgun (WGS) entry which is preliminary data.</text>
</comment>
<evidence type="ECO:0000256" key="5">
    <source>
        <dbReference type="ARBA" id="ARBA00022475"/>
    </source>
</evidence>
<evidence type="ECO:0000256" key="11">
    <source>
        <dbReference type="ARBA" id="ARBA00023326"/>
    </source>
</evidence>
<sequence>LIWFGFDGTDEWKGRRDALIKTIQTNPKAPYVYCNIAVGSEPLYDWVLEPRALANEVNSVRAKLAQYGVKTTISEMPYGYQTHGGAPEVLQAIDFVEANVLPFFDGSATTGDRAWGMVNWSLDFFRQNAPGKRIVMTQTGWPSDTSVWKANNPTAVASVWSEKAYFDLLDSKCEEFRWNGGVGWFAQIWSDAQLGGWGILDWNGNKKFDFAPRITC</sequence>
<keyword evidence="7" id="KW-0472">Membrane</keyword>
<evidence type="ECO:0000313" key="15">
    <source>
        <dbReference type="EMBL" id="ORY84748.1"/>
    </source>
</evidence>
<gene>
    <name evidence="15" type="ORF">BCR35DRAFT_264759</name>
</gene>
<dbReference type="Proteomes" id="UP000193467">
    <property type="component" value="Unassembled WGS sequence"/>
</dbReference>
<evidence type="ECO:0000256" key="9">
    <source>
        <dbReference type="ARBA" id="ARBA00023277"/>
    </source>
</evidence>
<accession>A0A1Y2FLB3</accession>
<dbReference type="OrthoDB" id="2537096at2759"/>
<evidence type="ECO:0000256" key="13">
    <source>
        <dbReference type="ARBA" id="ARBA00042373"/>
    </source>
</evidence>
<evidence type="ECO:0000256" key="8">
    <source>
        <dbReference type="ARBA" id="ARBA00023180"/>
    </source>
</evidence>
<comment type="similarity">
    <text evidence="3">Belongs to the glycosyl hydrolase 17 family.</text>
</comment>
<evidence type="ECO:0000256" key="2">
    <source>
        <dbReference type="ARBA" id="ARBA00004401"/>
    </source>
</evidence>
<dbReference type="SUPFAM" id="SSF51445">
    <property type="entry name" value="(Trans)glycosidases"/>
    <property type="match status" value="1"/>
</dbReference>